<keyword evidence="21" id="KW-0460">Magnesium</keyword>
<keyword evidence="14" id="KW-0053">Apoptosis</keyword>
<feature type="domain" description="Transforming growth factor beta receptor 2 ectodomain" evidence="33">
    <location>
        <begin position="21"/>
        <end position="125"/>
    </location>
</feature>
<evidence type="ECO:0000256" key="8">
    <source>
        <dbReference type="ARBA" id="ARBA00022475"/>
    </source>
</evidence>
<dbReference type="Gene3D" id="2.10.60.10">
    <property type="entry name" value="CD59"/>
    <property type="match status" value="1"/>
</dbReference>
<dbReference type="GO" id="GO:0005026">
    <property type="term" value="F:transforming growth factor beta receptor activity, type II"/>
    <property type="evidence" value="ECO:0007669"/>
    <property type="project" value="InterPro"/>
</dbReference>
<gene>
    <name evidence="34" type="ORF">LTLLF_151540</name>
</gene>
<evidence type="ECO:0000256" key="7">
    <source>
        <dbReference type="ARBA" id="ARBA00017567"/>
    </source>
</evidence>
<keyword evidence="24" id="KW-1015">Disulfide bond</keyword>
<keyword evidence="23" id="KW-0472">Membrane</keyword>
<keyword evidence="8" id="KW-1003">Cell membrane</keyword>
<evidence type="ECO:0000256" key="19">
    <source>
        <dbReference type="ARBA" id="ARBA00022782"/>
    </source>
</evidence>
<evidence type="ECO:0000256" key="25">
    <source>
        <dbReference type="ARBA" id="ARBA00023170"/>
    </source>
</evidence>
<dbReference type="InterPro" id="IPR015013">
    <property type="entry name" value="Transforming_GF_b_rcpt_2_ecto"/>
</dbReference>
<evidence type="ECO:0000256" key="5">
    <source>
        <dbReference type="ARBA" id="ARBA00009605"/>
    </source>
</evidence>
<evidence type="ECO:0000256" key="4">
    <source>
        <dbReference type="ARBA" id="ARBA00004285"/>
    </source>
</evidence>
<dbReference type="SUPFAM" id="SSF57302">
    <property type="entry name" value="Snake toxin-like"/>
    <property type="match status" value="1"/>
</dbReference>
<dbReference type="GO" id="GO:0005886">
    <property type="term" value="C:plasma membrane"/>
    <property type="evidence" value="ECO:0007669"/>
    <property type="project" value="UniProtKB-SubCell"/>
</dbReference>
<keyword evidence="11" id="KW-0341">Growth regulation</keyword>
<evidence type="ECO:0000256" key="23">
    <source>
        <dbReference type="ARBA" id="ARBA00023136"/>
    </source>
</evidence>
<evidence type="ECO:0000256" key="30">
    <source>
        <dbReference type="ARBA" id="ARBA00047681"/>
    </source>
</evidence>
<evidence type="ECO:0000256" key="17">
    <source>
        <dbReference type="ARBA" id="ARBA00022741"/>
    </source>
</evidence>
<comment type="catalytic activity">
    <reaction evidence="31">
        <text>L-threonyl-[receptor-protein] + ATP = O-phospho-L-threonyl-[receptor-protein] + ADP + H(+)</text>
        <dbReference type="Rhea" id="RHEA:44880"/>
        <dbReference type="Rhea" id="RHEA-COMP:11024"/>
        <dbReference type="Rhea" id="RHEA-COMP:11025"/>
        <dbReference type="ChEBI" id="CHEBI:15378"/>
        <dbReference type="ChEBI" id="CHEBI:30013"/>
        <dbReference type="ChEBI" id="CHEBI:30616"/>
        <dbReference type="ChEBI" id="CHEBI:61977"/>
        <dbReference type="ChEBI" id="CHEBI:456216"/>
        <dbReference type="EC" id="2.7.11.30"/>
    </reaction>
</comment>
<evidence type="ECO:0000256" key="32">
    <source>
        <dbReference type="ARBA" id="ARBA00064246"/>
    </source>
</evidence>
<evidence type="ECO:0000256" key="18">
    <source>
        <dbReference type="ARBA" id="ARBA00022777"/>
    </source>
</evidence>
<evidence type="ECO:0000256" key="2">
    <source>
        <dbReference type="ARBA" id="ARBA00001946"/>
    </source>
</evidence>
<evidence type="ECO:0000256" key="28">
    <source>
        <dbReference type="ARBA" id="ARBA00032053"/>
    </source>
</evidence>
<keyword evidence="15" id="KW-0479">Metal-binding</keyword>
<dbReference type="GO" id="GO:0045121">
    <property type="term" value="C:membrane raft"/>
    <property type="evidence" value="ECO:0007669"/>
    <property type="project" value="UniProtKB-SubCell"/>
</dbReference>
<evidence type="ECO:0000256" key="27">
    <source>
        <dbReference type="ARBA" id="ARBA00023211"/>
    </source>
</evidence>
<evidence type="ECO:0000256" key="15">
    <source>
        <dbReference type="ARBA" id="ARBA00022723"/>
    </source>
</evidence>
<dbReference type="CDD" id="cd23538">
    <property type="entry name" value="TFP_LU_ECD_TGFR2"/>
    <property type="match status" value="1"/>
</dbReference>
<dbReference type="EMBL" id="JAATJU010022264">
    <property type="protein sequence ID" value="KAH0511222.1"/>
    <property type="molecule type" value="Genomic_DNA"/>
</dbReference>
<evidence type="ECO:0000256" key="11">
    <source>
        <dbReference type="ARBA" id="ARBA00022604"/>
    </source>
</evidence>
<keyword evidence="12" id="KW-0808">Transferase</keyword>
<dbReference type="GO" id="GO:0046872">
    <property type="term" value="F:metal ion binding"/>
    <property type="evidence" value="ECO:0007669"/>
    <property type="project" value="UniProtKB-KW"/>
</dbReference>
<evidence type="ECO:0000256" key="21">
    <source>
        <dbReference type="ARBA" id="ARBA00022842"/>
    </source>
</evidence>
<dbReference type="Proteomes" id="UP000710432">
    <property type="component" value="Unassembled WGS sequence"/>
</dbReference>
<evidence type="ECO:0000256" key="1">
    <source>
        <dbReference type="ARBA" id="ARBA00001936"/>
    </source>
</evidence>
<comment type="subcellular location">
    <subcellularLocation>
        <location evidence="3">Cell membrane</location>
        <topology evidence="3">Single-pass type I membrane protein</topology>
    </subcellularLocation>
    <subcellularLocation>
        <location evidence="4">Membrane raft</location>
    </subcellularLocation>
</comment>
<keyword evidence="17" id="KW-0547">Nucleotide-binding</keyword>
<evidence type="ECO:0000313" key="34">
    <source>
        <dbReference type="EMBL" id="KAH0511222.1"/>
    </source>
</evidence>
<keyword evidence="20" id="KW-0067">ATP-binding</keyword>
<dbReference type="Pfam" id="PF08917">
    <property type="entry name" value="ecTbetaR2"/>
    <property type="match status" value="1"/>
</dbReference>
<name>A0A8J6L197_MICOH</name>
<keyword evidence="10" id="KW-0597">Phosphoprotein</keyword>
<evidence type="ECO:0000256" key="20">
    <source>
        <dbReference type="ARBA" id="ARBA00022840"/>
    </source>
</evidence>
<comment type="catalytic activity">
    <reaction evidence="30">
        <text>L-seryl-[receptor-protein] + ATP = O-phospho-L-seryl-[receptor-protein] + ADP + H(+)</text>
        <dbReference type="Rhea" id="RHEA:18673"/>
        <dbReference type="Rhea" id="RHEA-COMP:11022"/>
        <dbReference type="Rhea" id="RHEA-COMP:11023"/>
        <dbReference type="ChEBI" id="CHEBI:15378"/>
        <dbReference type="ChEBI" id="CHEBI:29999"/>
        <dbReference type="ChEBI" id="CHEBI:30616"/>
        <dbReference type="ChEBI" id="CHEBI:83421"/>
        <dbReference type="ChEBI" id="CHEBI:456216"/>
        <dbReference type="EC" id="2.7.11.30"/>
    </reaction>
</comment>
<keyword evidence="13" id="KW-0812">Transmembrane</keyword>
<evidence type="ECO:0000256" key="10">
    <source>
        <dbReference type="ARBA" id="ARBA00022553"/>
    </source>
</evidence>
<keyword evidence="22" id="KW-1133">Transmembrane helix</keyword>
<evidence type="ECO:0000256" key="12">
    <source>
        <dbReference type="ARBA" id="ARBA00022679"/>
    </source>
</evidence>
<evidence type="ECO:0000256" key="16">
    <source>
        <dbReference type="ARBA" id="ARBA00022729"/>
    </source>
</evidence>
<comment type="cofactor">
    <cofactor evidence="1">
        <name>Mn(2+)</name>
        <dbReference type="ChEBI" id="CHEBI:29035"/>
    </cofactor>
</comment>
<dbReference type="InterPro" id="IPR045860">
    <property type="entry name" value="Snake_toxin-like_sf"/>
</dbReference>
<keyword evidence="19" id="KW-0221">Differentiation</keyword>
<keyword evidence="18" id="KW-0418">Kinase</keyword>
<keyword evidence="25 34" id="KW-0675">Receptor</keyword>
<protein>
    <recommendedName>
        <fullName evidence="7">TGF-beta receptor type-2</fullName>
        <ecNumber evidence="6">2.7.11.30</ecNumber>
    </recommendedName>
    <alternativeName>
        <fullName evidence="28">TGF-beta type II receptor</fullName>
    </alternativeName>
    <alternativeName>
        <fullName evidence="29">Transforming growth factor-beta receptor type II</fullName>
    </alternativeName>
</protein>
<evidence type="ECO:0000259" key="33">
    <source>
        <dbReference type="Pfam" id="PF08917"/>
    </source>
</evidence>
<dbReference type="GO" id="GO:0006915">
    <property type="term" value="P:apoptotic process"/>
    <property type="evidence" value="ECO:0007669"/>
    <property type="project" value="UniProtKB-KW"/>
</dbReference>
<keyword evidence="16" id="KW-0732">Signal</keyword>
<comment type="subunit">
    <text evidence="32">Homodimer. Heterohexamer; TGFB1, TGFB2 and TGFB3 homodimeric ligands assemble a functional receptor composed of two TGFBR1 and TGFBR2 heterodimers to form a ligand-receptor heterohexamer. The respective affinity of TGFRB1 and TGFRB2 for the ligands may modulate the kinetics of assembly of the receptor and may explain the different biological activities of TGFB1, TGFB2 and TGFB3. Component of a complex composed of TSC22D1 (via N-terminus), TGFBR1 and TGFBR2; the interaction between TSC22D1 and TGFBR1 is inhibited by SMAD7 and promoted by TGFB1. Interacts with DAXX. Interacts with DYNLT4. Interacts with ZFYVE9; ZFYVE9 recruits SMAD2 and SMAD3 to the TGF-beta receptor. Interacts with and is activated by SCUBE3; this interaction does not affect TGFB1-binding to TGFBR2. Interacts with VPS39; this interaction is independent of the receptor kinase activity and of the presence of TGF-beta. Interacts with CLU.</text>
</comment>
<comment type="similarity">
    <text evidence="5">Belongs to the protein kinase superfamily. TKL Ser/Thr protein kinase family. TGFB receptor subfamily.</text>
</comment>
<accession>A0A8J6L197</accession>
<keyword evidence="9" id="KW-0723">Serine/threonine-protein kinase</keyword>
<feature type="non-terminal residue" evidence="34">
    <location>
        <position position="1"/>
    </location>
</feature>
<keyword evidence="26" id="KW-0325">Glycoprotein</keyword>
<evidence type="ECO:0000256" key="9">
    <source>
        <dbReference type="ARBA" id="ARBA00022527"/>
    </source>
</evidence>
<evidence type="ECO:0000256" key="13">
    <source>
        <dbReference type="ARBA" id="ARBA00022692"/>
    </source>
</evidence>
<evidence type="ECO:0000256" key="26">
    <source>
        <dbReference type="ARBA" id="ARBA00023180"/>
    </source>
</evidence>
<proteinExistence type="inferred from homology"/>
<comment type="caution">
    <text evidence="34">The sequence shown here is derived from an EMBL/GenBank/DDBJ whole genome shotgun (WGS) entry which is preliminary data.</text>
</comment>
<reference evidence="34" key="1">
    <citation type="submission" date="2020-03" db="EMBL/GenBank/DDBJ databases">
        <title>Studies in the Genomics of Life Span.</title>
        <authorList>
            <person name="Glass D."/>
        </authorList>
    </citation>
    <scope>NUCLEOTIDE SEQUENCE</scope>
    <source>
        <strain evidence="34">LTLLF</strain>
        <tissue evidence="34">Muscle</tissue>
    </source>
</reference>
<evidence type="ECO:0000256" key="31">
    <source>
        <dbReference type="ARBA" id="ARBA00048773"/>
    </source>
</evidence>
<keyword evidence="27" id="KW-0464">Manganese</keyword>
<organism evidence="34 35">
    <name type="scientific">Microtus ochrogaster</name>
    <name type="common">Prairie vole</name>
    <dbReference type="NCBI Taxonomy" id="79684"/>
    <lineage>
        <taxon>Eukaryota</taxon>
        <taxon>Metazoa</taxon>
        <taxon>Chordata</taxon>
        <taxon>Craniata</taxon>
        <taxon>Vertebrata</taxon>
        <taxon>Euteleostomi</taxon>
        <taxon>Mammalia</taxon>
        <taxon>Eutheria</taxon>
        <taxon>Euarchontoglires</taxon>
        <taxon>Glires</taxon>
        <taxon>Rodentia</taxon>
        <taxon>Myomorpha</taxon>
        <taxon>Muroidea</taxon>
        <taxon>Cricetidae</taxon>
        <taxon>Arvicolinae</taxon>
        <taxon>Microtus</taxon>
    </lineage>
</organism>
<evidence type="ECO:0000256" key="3">
    <source>
        <dbReference type="ARBA" id="ARBA00004251"/>
    </source>
</evidence>
<dbReference type="GO" id="GO:0005524">
    <property type="term" value="F:ATP binding"/>
    <property type="evidence" value="ECO:0007669"/>
    <property type="project" value="UniProtKB-KW"/>
</dbReference>
<evidence type="ECO:0000313" key="35">
    <source>
        <dbReference type="Proteomes" id="UP000710432"/>
    </source>
</evidence>
<evidence type="ECO:0000256" key="6">
    <source>
        <dbReference type="ARBA" id="ARBA00012401"/>
    </source>
</evidence>
<comment type="cofactor">
    <cofactor evidence="2">
        <name>Mg(2+)</name>
        <dbReference type="ChEBI" id="CHEBI:18420"/>
    </cofactor>
</comment>
<evidence type="ECO:0000256" key="29">
    <source>
        <dbReference type="ARBA" id="ARBA00033122"/>
    </source>
</evidence>
<dbReference type="EC" id="2.7.11.30" evidence="6"/>
<dbReference type="GO" id="GO:0030154">
    <property type="term" value="P:cell differentiation"/>
    <property type="evidence" value="ECO:0007669"/>
    <property type="project" value="UniProtKB-KW"/>
</dbReference>
<dbReference type="FunFam" id="2.10.60.10:FF:000009">
    <property type="entry name" value="TGF-beta receptor type-2"/>
    <property type="match status" value="1"/>
</dbReference>
<evidence type="ECO:0000256" key="14">
    <source>
        <dbReference type="ARBA" id="ARBA00022703"/>
    </source>
</evidence>
<evidence type="ECO:0000256" key="22">
    <source>
        <dbReference type="ARBA" id="ARBA00022989"/>
    </source>
</evidence>
<evidence type="ECO:0000256" key="24">
    <source>
        <dbReference type="ARBA" id="ARBA00023157"/>
    </source>
</evidence>
<sequence length="213" mass="23195">LSSVNSDMMTSDNGGAVKLSQLCKFCDVRLSTCDNQKSCMSNCSITAICEKPHEVCVAVWRKNDENITLETVCHDPKLTYHGFAVEDATSPKCIMKEKKRAGETFFMCACNVEECNDHIIFSEGELSSLAAVLRGHRAGPCSPPGGALLCRALEHARRTCAHFTGGQRSSGSSRVHAHPSDLFPQGLSWYSVLANSSFSQSSGSPGLFSRRRR</sequence>
<dbReference type="AlphaFoldDB" id="A0A8J6L197"/>